<dbReference type="RefSeq" id="WP_124945196.1">
    <property type="nucleotide sequence ID" value="NZ_BHVT01000009.1"/>
</dbReference>
<feature type="chain" id="PRO_5020431880" description="DUF4399 domain-containing protein" evidence="1">
    <location>
        <begin position="25"/>
        <end position="115"/>
    </location>
</feature>
<dbReference type="OrthoDB" id="8905634at2"/>
<proteinExistence type="predicted"/>
<accession>A0A4R3Y3P7</accession>
<keyword evidence="3" id="KW-1185">Reference proteome</keyword>
<sequence length="115" mass="12343">MRITIVYSTFTAAVLLAYSQIGLADNASVKITSPSEGATLDAMAQNKVAYEVVPGPKGDHVHLYVDNKEVAILRQLKGSYTMETLATGKHDICVKVVNKGHTPIGVEQCVKVTVN</sequence>
<organism evidence="2 3">
    <name type="scientific">Sulfurirhabdus autotrophica</name>
    <dbReference type="NCBI Taxonomy" id="1706046"/>
    <lineage>
        <taxon>Bacteria</taxon>
        <taxon>Pseudomonadati</taxon>
        <taxon>Pseudomonadota</taxon>
        <taxon>Betaproteobacteria</taxon>
        <taxon>Nitrosomonadales</taxon>
        <taxon>Sulfuricellaceae</taxon>
        <taxon>Sulfurirhabdus</taxon>
    </lineage>
</organism>
<gene>
    <name evidence="2" type="ORF">EDC63_10754</name>
</gene>
<evidence type="ECO:0000313" key="2">
    <source>
        <dbReference type="EMBL" id="TCV86366.1"/>
    </source>
</evidence>
<feature type="signal peptide" evidence="1">
    <location>
        <begin position="1"/>
        <end position="24"/>
    </location>
</feature>
<evidence type="ECO:0000256" key="1">
    <source>
        <dbReference type="SAM" id="SignalP"/>
    </source>
</evidence>
<name>A0A4R3Y3P7_9PROT</name>
<dbReference type="Proteomes" id="UP000295367">
    <property type="component" value="Unassembled WGS sequence"/>
</dbReference>
<dbReference type="EMBL" id="SMCO01000007">
    <property type="protein sequence ID" value="TCV86366.1"/>
    <property type="molecule type" value="Genomic_DNA"/>
</dbReference>
<dbReference type="InterPro" id="IPR013783">
    <property type="entry name" value="Ig-like_fold"/>
</dbReference>
<protein>
    <recommendedName>
        <fullName evidence="4">DUF4399 domain-containing protein</fullName>
    </recommendedName>
</protein>
<evidence type="ECO:0000313" key="3">
    <source>
        <dbReference type="Proteomes" id="UP000295367"/>
    </source>
</evidence>
<comment type="caution">
    <text evidence="2">The sequence shown here is derived from an EMBL/GenBank/DDBJ whole genome shotgun (WGS) entry which is preliminary data.</text>
</comment>
<dbReference type="Gene3D" id="2.60.40.10">
    <property type="entry name" value="Immunoglobulins"/>
    <property type="match status" value="1"/>
</dbReference>
<dbReference type="AlphaFoldDB" id="A0A4R3Y3P7"/>
<reference evidence="2 3" key="1">
    <citation type="submission" date="2019-03" db="EMBL/GenBank/DDBJ databases">
        <title>Genomic Encyclopedia of Type Strains, Phase IV (KMG-IV): sequencing the most valuable type-strain genomes for metagenomic binning, comparative biology and taxonomic classification.</title>
        <authorList>
            <person name="Goeker M."/>
        </authorList>
    </citation>
    <scope>NUCLEOTIDE SEQUENCE [LARGE SCALE GENOMIC DNA]</scope>
    <source>
        <strain evidence="2 3">DSM 100309</strain>
    </source>
</reference>
<keyword evidence="1" id="KW-0732">Signal</keyword>
<evidence type="ECO:0008006" key="4">
    <source>
        <dbReference type="Google" id="ProtNLM"/>
    </source>
</evidence>